<dbReference type="GO" id="GO:0016758">
    <property type="term" value="F:hexosyltransferase activity"/>
    <property type="evidence" value="ECO:0007669"/>
    <property type="project" value="UniProtKB-ARBA"/>
</dbReference>
<sequence length="248" mass="28708">MNPPELSIIIPVYNRQHTLPHCIESILHANFQDFEILLIDDGSQDGSQDICLQYTAKEPRIRFISQPHAGVGTARNAGIAQANGNWIAFIDSDDAILPQHLDAIQAAHNTDIDYIMKGTRSGQIDPNGKIRIHPEMHAGMKKIHDKTGNKAIVDFLFGEYNPYRNHIYNCSNKFFRRKIIQEHQIRFRTDVNLGEDQIFSLEYLKHVRHIRIYKERTYVVLKWKTQGANSNQLSKKKRSIENLEFNFQ</sequence>
<dbReference type="InterPro" id="IPR001173">
    <property type="entry name" value="Glyco_trans_2-like"/>
</dbReference>
<organism evidence="2 3">
    <name type="scientific">Candidatus Pullibacteroides excrementavium</name>
    <dbReference type="NCBI Taxonomy" id="2840905"/>
    <lineage>
        <taxon>Bacteria</taxon>
        <taxon>Pseudomonadati</taxon>
        <taxon>Bacteroidota</taxon>
        <taxon>Bacteroidia</taxon>
        <taxon>Bacteroidales</taxon>
        <taxon>Candidatus Pullibacteroides</taxon>
    </lineage>
</organism>
<dbReference type="Pfam" id="PF00535">
    <property type="entry name" value="Glycos_transf_2"/>
    <property type="match status" value="1"/>
</dbReference>
<dbReference type="PANTHER" id="PTHR22916:SF3">
    <property type="entry name" value="UDP-GLCNAC:BETAGAL BETA-1,3-N-ACETYLGLUCOSAMINYLTRANSFERASE-LIKE PROTEIN 1"/>
    <property type="match status" value="1"/>
</dbReference>
<proteinExistence type="predicted"/>
<dbReference type="AlphaFoldDB" id="A0A9D9H2F2"/>
<evidence type="ECO:0000259" key="1">
    <source>
        <dbReference type="Pfam" id="PF00535"/>
    </source>
</evidence>
<dbReference type="InterPro" id="IPR029044">
    <property type="entry name" value="Nucleotide-diphossugar_trans"/>
</dbReference>
<reference evidence="2" key="1">
    <citation type="submission" date="2020-10" db="EMBL/GenBank/DDBJ databases">
        <authorList>
            <person name="Gilroy R."/>
        </authorList>
    </citation>
    <scope>NUCLEOTIDE SEQUENCE</scope>
    <source>
        <strain evidence="2">2889</strain>
    </source>
</reference>
<feature type="non-terminal residue" evidence="2">
    <location>
        <position position="248"/>
    </location>
</feature>
<dbReference type="SUPFAM" id="SSF53448">
    <property type="entry name" value="Nucleotide-diphospho-sugar transferases"/>
    <property type="match status" value="1"/>
</dbReference>
<gene>
    <name evidence="2" type="ORF">IAB08_09095</name>
</gene>
<dbReference type="Proteomes" id="UP000823612">
    <property type="component" value="Unassembled WGS sequence"/>
</dbReference>
<dbReference type="EMBL" id="JADIMZ010000136">
    <property type="protein sequence ID" value="MBO8433429.1"/>
    <property type="molecule type" value="Genomic_DNA"/>
</dbReference>
<name>A0A9D9H2F2_9BACT</name>
<dbReference type="Gene3D" id="3.90.550.10">
    <property type="entry name" value="Spore Coat Polysaccharide Biosynthesis Protein SpsA, Chain A"/>
    <property type="match status" value="1"/>
</dbReference>
<reference evidence="2" key="2">
    <citation type="journal article" date="2021" name="PeerJ">
        <title>Extensive microbial diversity within the chicken gut microbiome revealed by metagenomics and culture.</title>
        <authorList>
            <person name="Gilroy R."/>
            <person name="Ravi A."/>
            <person name="Getino M."/>
            <person name="Pursley I."/>
            <person name="Horton D.L."/>
            <person name="Alikhan N.F."/>
            <person name="Baker D."/>
            <person name="Gharbi K."/>
            <person name="Hall N."/>
            <person name="Watson M."/>
            <person name="Adriaenssens E.M."/>
            <person name="Foster-Nyarko E."/>
            <person name="Jarju S."/>
            <person name="Secka A."/>
            <person name="Antonio M."/>
            <person name="Oren A."/>
            <person name="Chaudhuri R.R."/>
            <person name="La Ragione R."/>
            <person name="Hildebrand F."/>
            <person name="Pallen M.J."/>
        </authorList>
    </citation>
    <scope>NUCLEOTIDE SEQUENCE</scope>
    <source>
        <strain evidence="2">2889</strain>
    </source>
</reference>
<accession>A0A9D9H2F2</accession>
<dbReference type="PANTHER" id="PTHR22916">
    <property type="entry name" value="GLYCOSYLTRANSFERASE"/>
    <property type="match status" value="1"/>
</dbReference>
<comment type="caution">
    <text evidence="2">The sequence shown here is derived from an EMBL/GenBank/DDBJ whole genome shotgun (WGS) entry which is preliminary data.</text>
</comment>
<protein>
    <submittedName>
        <fullName evidence="2">Glycosyltransferase family 2 protein</fullName>
    </submittedName>
</protein>
<evidence type="ECO:0000313" key="3">
    <source>
        <dbReference type="Proteomes" id="UP000823612"/>
    </source>
</evidence>
<evidence type="ECO:0000313" key="2">
    <source>
        <dbReference type="EMBL" id="MBO8433429.1"/>
    </source>
</evidence>
<feature type="domain" description="Glycosyltransferase 2-like" evidence="1">
    <location>
        <begin position="7"/>
        <end position="182"/>
    </location>
</feature>
<dbReference type="CDD" id="cd00761">
    <property type="entry name" value="Glyco_tranf_GTA_type"/>
    <property type="match status" value="1"/>
</dbReference>